<keyword evidence="6 11" id="KW-0812">Transmembrane</keyword>
<dbReference type="SMART" id="SM00304">
    <property type="entry name" value="HAMP"/>
    <property type="match status" value="1"/>
</dbReference>
<evidence type="ECO:0000256" key="7">
    <source>
        <dbReference type="ARBA" id="ARBA00022777"/>
    </source>
</evidence>
<keyword evidence="8 11" id="KW-1133">Transmembrane helix</keyword>
<dbReference type="PROSITE" id="PS50885">
    <property type="entry name" value="HAMP"/>
    <property type="match status" value="1"/>
</dbReference>
<gene>
    <name evidence="14" type="ORF">D3230_07230</name>
</gene>
<dbReference type="Gene3D" id="3.30.565.10">
    <property type="entry name" value="Histidine kinase-like ATPase, C-terminal domain"/>
    <property type="match status" value="1"/>
</dbReference>
<keyword evidence="10 11" id="KW-0472">Membrane</keyword>
<dbReference type="InterPro" id="IPR005467">
    <property type="entry name" value="His_kinase_dom"/>
</dbReference>
<dbReference type="PANTHER" id="PTHR45436">
    <property type="entry name" value="SENSOR HISTIDINE KINASE YKOH"/>
    <property type="match status" value="1"/>
</dbReference>
<feature type="domain" description="HAMP" evidence="13">
    <location>
        <begin position="86"/>
        <end position="138"/>
    </location>
</feature>
<feature type="transmembrane region" description="Helical" evidence="11">
    <location>
        <begin position="65"/>
        <end position="85"/>
    </location>
</feature>
<evidence type="ECO:0000259" key="13">
    <source>
        <dbReference type="PROSITE" id="PS50885"/>
    </source>
</evidence>
<dbReference type="PROSITE" id="PS50109">
    <property type="entry name" value="HIS_KIN"/>
    <property type="match status" value="1"/>
</dbReference>
<evidence type="ECO:0000259" key="12">
    <source>
        <dbReference type="PROSITE" id="PS50109"/>
    </source>
</evidence>
<evidence type="ECO:0000256" key="3">
    <source>
        <dbReference type="ARBA" id="ARBA00012438"/>
    </source>
</evidence>
<dbReference type="CDD" id="cd00075">
    <property type="entry name" value="HATPase"/>
    <property type="match status" value="1"/>
</dbReference>
<evidence type="ECO:0000256" key="9">
    <source>
        <dbReference type="ARBA" id="ARBA00023012"/>
    </source>
</evidence>
<comment type="caution">
    <text evidence="14">The sequence shown here is derived from an EMBL/GenBank/DDBJ whole genome shotgun (WGS) entry which is preliminary data.</text>
</comment>
<evidence type="ECO:0000256" key="1">
    <source>
        <dbReference type="ARBA" id="ARBA00000085"/>
    </source>
</evidence>
<organism evidence="14 15">
    <name type="scientific">Leucobacter chromiireducens subsp. solipictus</name>
    <dbReference type="NCBI Taxonomy" id="398235"/>
    <lineage>
        <taxon>Bacteria</taxon>
        <taxon>Bacillati</taxon>
        <taxon>Actinomycetota</taxon>
        <taxon>Actinomycetes</taxon>
        <taxon>Micrococcales</taxon>
        <taxon>Microbacteriaceae</taxon>
        <taxon>Leucobacter</taxon>
    </lineage>
</organism>
<keyword evidence="9" id="KW-0902">Two-component regulatory system</keyword>
<dbReference type="RefSeq" id="WP_202344350.1">
    <property type="nucleotide sequence ID" value="NZ_BAAAPI010000013.1"/>
</dbReference>
<comment type="catalytic activity">
    <reaction evidence="1">
        <text>ATP + protein L-histidine = ADP + protein N-phospho-L-histidine.</text>
        <dbReference type="EC" id="2.7.13.3"/>
    </reaction>
</comment>
<evidence type="ECO:0000256" key="8">
    <source>
        <dbReference type="ARBA" id="ARBA00022989"/>
    </source>
</evidence>
<reference evidence="14 15" key="1">
    <citation type="submission" date="2018-09" db="EMBL/GenBank/DDBJ databases">
        <title>Comparative genomics of Leucobacter spp.</title>
        <authorList>
            <person name="Reis A.C."/>
            <person name="Kolvenbach B.A."/>
            <person name="Corvini P.F.X."/>
            <person name="Nunes O.C."/>
        </authorList>
    </citation>
    <scope>NUCLEOTIDE SEQUENCE [LARGE SCALE GENOMIC DNA]</scope>
    <source>
        <strain evidence="14 15">TAN 31504</strain>
    </source>
</reference>
<dbReference type="Pfam" id="PF00672">
    <property type="entry name" value="HAMP"/>
    <property type="match status" value="1"/>
</dbReference>
<dbReference type="Pfam" id="PF02518">
    <property type="entry name" value="HATPase_c"/>
    <property type="match status" value="1"/>
</dbReference>
<dbReference type="Gene3D" id="6.10.340.10">
    <property type="match status" value="1"/>
</dbReference>
<dbReference type="InterPro" id="IPR003594">
    <property type="entry name" value="HATPase_dom"/>
</dbReference>
<accession>A0ABS1SEW0</accession>
<dbReference type="SUPFAM" id="SSF47384">
    <property type="entry name" value="Homodimeric domain of signal transducing histidine kinase"/>
    <property type="match status" value="1"/>
</dbReference>
<keyword evidence="7 14" id="KW-0418">Kinase</keyword>
<protein>
    <recommendedName>
        <fullName evidence="3">histidine kinase</fullName>
        <ecNumber evidence="3">2.7.13.3</ecNumber>
    </recommendedName>
</protein>
<dbReference type="EC" id="2.7.13.3" evidence="3"/>
<sequence>MRNSRARITLTLSYTAFLLLAGGAVLAGVYVVVRYLPGYPLVSDDPSRIPVATSRGQILDTLVGLSLWIMLGFLLIGLLGGWVLAGRVLRPLRALESGARRITAGDLDHRIGLERRDEFGDVARAFDTMVERLQSTLAAQRRFAANASHELRTPLSTMSVLLESAAEHPEDTDPARLVHDLTTENTRAITLMEALLRLHAAGGRDASADDVVDLARLARDTADRWGVADPAADPAAQPEQPEHPALVIADPLLLRQLVENLVSNAIQHGSGGVRVATAHRAPGSDGAPGEVVLTVTNRGPVIDEATRARLTEPLFRGAGRAQHPTEGVGLGLALVEQIVETHGGTLRFASPPEGGLSVTVTLPAAPED</sequence>
<name>A0ABS1SEW0_9MICO</name>
<feature type="domain" description="Histidine kinase" evidence="12">
    <location>
        <begin position="146"/>
        <end position="366"/>
    </location>
</feature>
<comment type="subcellular location">
    <subcellularLocation>
        <location evidence="2">Cell membrane</location>
    </subcellularLocation>
</comment>
<dbReference type="SUPFAM" id="SSF158472">
    <property type="entry name" value="HAMP domain-like"/>
    <property type="match status" value="1"/>
</dbReference>
<dbReference type="CDD" id="cd00082">
    <property type="entry name" value="HisKA"/>
    <property type="match status" value="1"/>
</dbReference>
<evidence type="ECO:0000313" key="14">
    <source>
        <dbReference type="EMBL" id="MBL3679090.1"/>
    </source>
</evidence>
<dbReference type="SUPFAM" id="SSF55874">
    <property type="entry name" value="ATPase domain of HSP90 chaperone/DNA topoisomerase II/histidine kinase"/>
    <property type="match status" value="1"/>
</dbReference>
<evidence type="ECO:0000256" key="4">
    <source>
        <dbReference type="ARBA" id="ARBA00022553"/>
    </source>
</evidence>
<feature type="transmembrane region" description="Helical" evidence="11">
    <location>
        <begin position="12"/>
        <end position="33"/>
    </location>
</feature>
<dbReference type="Gene3D" id="1.10.287.130">
    <property type="match status" value="1"/>
</dbReference>
<evidence type="ECO:0000256" key="2">
    <source>
        <dbReference type="ARBA" id="ARBA00004236"/>
    </source>
</evidence>
<dbReference type="SMART" id="SM00388">
    <property type="entry name" value="HisKA"/>
    <property type="match status" value="1"/>
</dbReference>
<dbReference type="PRINTS" id="PR00344">
    <property type="entry name" value="BCTRLSENSOR"/>
</dbReference>
<evidence type="ECO:0000256" key="11">
    <source>
        <dbReference type="SAM" id="Phobius"/>
    </source>
</evidence>
<dbReference type="InterPro" id="IPR036890">
    <property type="entry name" value="HATPase_C_sf"/>
</dbReference>
<dbReference type="InterPro" id="IPR036097">
    <property type="entry name" value="HisK_dim/P_sf"/>
</dbReference>
<keyword evidence="4" id="KW-0597">Phosphoprotein</keyword>
<dbReference type="Proteomes" id="UP001645859">
    <property type="component" value="Unassembled WGS sequence"/>
</dbReference>
<dbReference type="EMBL" id="QYAC01000003">
    <property type="protein sequence ID" value="MBL3679090.1"/>
    <property type="molecule type" value="Genomic_DNA"/>
</dbReference>
<evidence type="ECO:0000256" key="5">
    <source>
        <dbReference type="ARBA" id="ARBA00022679"/>
    </source>
</evidence>
<dbReference type="Pfam" id="PF00512">
    <property type="entry name" value="HisKA"/>
    <property type="match status" value="1"/>
</dbReference>
<dbReference type="InterPro" id="IPR003660">
    <property type="entry name" value="HAMP_dom"/>
</dbReference>
<dbReference type="SMART" id="SM00387">
    <property type="entry name" value="HATPase_c"/>
    <property type="match status" value="1"/>
</dbReference>
<dbReference type="GO" id="GO:0016301">
    <property type="term" value="F:kinase activity"/>
    <property type="evidence" value="ECO:0007669"/>
    <property type="project" value="UniProtKB-KW"/>
</dbReference>
<keyword evidence="15" id="KW-1185">Reference proteome</keyword>
<proteinExistence type="predicted"/>
<dbReference type="InterPro" id="IPR050428">
    <property type="entry name" value="TCS_sensor_his_kinase"/>
</dbReference>
<evidence type="ECO:0000256" key="10">
    <source>
        <dbReference type="ARBA" id="ARBA00023136"/>
    </source>
</evidence>
<evidence type="ECO:0000313" key="15">
    <source>
        <dbReference type="Proteomes" id="UP001645859"/>
    </source>
</evidence>
<evidence type="ECO:0000256" key="6">
    <source>
        <dbReference type="ARBA" id="ARBA00022692"/>
    </source>
</evidence>
<dbReference type="PANTHER" id="PTHR45436:SF5">
    <property type="entry name" value="SENSOR HISTIDINE KINASE TRCS"/>
    <property type="match status" value="1"/>
</dbReference>
<keyword evidence="5" id="KW-0808">Transferase</keyword>
<dbReference type="InterPro" id="IPR003661">
    <property type="entry name" value="HisK_dim/P_dom"/>
</dbReference>
<dbReference type="CDD" id="cd06225">
    <property type="entry name" value="HAMP"/>
    <property type="match status" value="1"/>
</dbReference>
<dbReference type="InterPro" id="IPR004358">
    <property type="entry name" value="Sig_transdc_His_kin-like_C"/>
</dbReference>